<evidence type="ECO:0000313" key="1">
    <source>
        <dbReference type="EMBL" id="KFQ14566.1"/>
    </source>
</evidence>
<dbReference type="PANTHER" id="PTHR33395:SF22">
    <property type="entry name" value="REVERSE TRANSCRIPTASE DOMAIN-CONTAINING PROTEIN"/>
    <property type="match status" value="1"/>
</dbReference>
<dbReference type="GO" id="GO:0061343">
    <property type="term" value="P:cell adhesion involved in heart morphogenesis"/>
    <property type="evidence" value="ECO:0007669"/>
    <property type="project" value="TreeGrafter"/>
</dbReference>
<dbReference type="Proteomes" id="UP000053001">
    <property type="component" value="Unassembled WGS sequence"/>
</dbReference>
<gene>
    <name evidence="1" type="ORF">N330_13202</name>
</gene>
<organism evidence="1 2">
    <name type="scientific">Leptosomus discolor</name>
    <name type="common">Madagascar cuckoo roller</name>
    <name type="synonym">Cuculus discolor</name>
    <dbReference type="NCBI Taxonomy" id="188344"/>
    <lineage>
        <taxon>Eukaryota</taxon>
        <taxon>Metazoa</taxon>
        <taxon>Chordata</taxon>
        <taxon>Craniata</taxon>
        <taxon>Vertebrata</taxon>
        <taxon>Euteleostomi</taxon>
        <taxon>Archelosauria</taxon>
        <taxon>Archosauria</taxon>
        <taxon>Dinosauria</taxon>
        <taxon>Saurischia</taxon>
        <taxon>Theropoda</taxon>
        <taxon>Coelurosauria</taxon>
        <taxon>Aves</taxon>
        <taxon>Neognathae</taxon>
        <taxon>Neoaves</taxon>
        <taxon>Telluraves</taxon>
        <taxon>Coraciimorphae</taxon>
        <taxon>Coraciiformes</taxon>
        <taxon>Leptosomidae</taxon>
        <taxon>Leptosomus</taxon>
    </lineage>
</organism>
<proteinExistence type="predicted"/>
<evidence type="ECO:0000313" key="2">
    <source>
        <dbReference type="Proteomes" id="UP000053001"/>
    </source>
</evidence>
<dbReference type="PANTHER" id="PTHR33395">
    <property type="entry name" value="TRANSCRIPTASE, PUTATIVE-RELATED-RELATED"/>
    <property type="match status" value="1"/>
</dbReference>
<protein>
    <submittedName>
        <fullName evidence="1">Uncharacterized protein</fullName>
    </submittedName>
</protein>
<feature type="non-terminal residue" evidence="1">
    <location>
        <position position="184"/>
    </location>
</feature>
<feature type="non-terminal residue" evidence="1">
    <location>
        <position position="1"/>
    </location>
</feature>
<accession>A0A091Q4W7</accession>
<dbReference type="GO" id="GO:0031012">
    <property type="term" value="C:extracellular matrix"/>
    <property type="evidence" value="ECO:0007669"/>
    <property type="project" value="TreeGrafter"/>
</dbReference>
<keyword evidence="2" id="KW-1185">Reference proteome</keyword>
<reference evidence="1 2" key="1">
    <citation type="submission" date="2014-04" db="EMBL/GenBank/DDBJ databases">
        <title>Genome evolution of avian class.</title>
        <authorList>
            <person name="Zhang G."/>
            <person name="Li C."/>
        </authorList>
    </citation>
    <scope>NUCLEOTIDE SEQUENCE [LARGE SCALE GENOMIC DNA]</scope>
    <source>
        <strain evidence="1">BGI_N330</strain>
    </source>
</reference>
<dbReference type="AlphaFoldDB" id="A0A091Q4W7"/>
<dbReference type="EMBL" id="KK685969">
    <property type="protein sequence ID" value="KFQ14566.1"/>
    <property type="molecule type" value="Genomic_DNA"/>
</dbReference>
<name>A0A091Q4W7_LEPDC</name>
<sequence length="184" mass="21424">ITTLDFSRANFSLFKQLLGEIPWHRVLEGKRAQDGWFIFKDHFFQAQDQSIPVGRKSRKGARRPVWLNRELMGKLKWKKRVYRSWKEWVATWEEYKTVVRGCREATRKAKASLELNLAREVKDNRKSFLKYIADKTNTRGNVGPLLNEVGALMTEDTKKAELLNAFFASVYTAGDCPQEPQTPE</sequence>
<dbReference type="GO" id="GO:0007508">
    <property type="term" value="P:larval heart development"/>
    <property type="evidence" value="ECO:0007669"/>
    <property type="project" value="TreeGrafter"/>
</dbReference>
<dbReference type="PhylomeDB" id="A0A091Q4W7"/>